<evidence type="ECO:0000256" key="1">
    <source>
        <dbReference type="SAM" id="Phobius"/>
    </source>
</evidence>
<reference evidence="2" key="3">
    <citation type="journal article" date="2014" name="PLoS ONE">
        <title>Whole genome and global gene expression analyses of the model mushroom Flammulina velutipes reveal a high capacity for lignocellulose degradation.</title>
        <authorList>
            <person name="Park Y.J."/>
            <person name="Baek J.H."/>
            <person name="Lee S."/>
            <person name="Kim C."/>
            <person name="Rhee H."/>
            <person name="Kim H."/>
            <person name="Seo J.S."/>
            <person name="Park H.R."/>
            <person name="Yoon D.E."/>
            <person name="Nam J.Y."/>
            <person name="Kim H.I."/>
            <person name="Kim J.G."/>
            <person name="Yoon H."/>
            <person name="Kang H.W."/>
            <person name="Cho J.Y."/>
            <person name="Song E.S."/>
            <person name="Sung G.H."/>
            <person name="Yoo Y.B."/>
            <person name="Lee C.S."/>
            <person name="Lee B.M."/>
            <person name="Kong W.S."/>
        </authorList>
    </citation>
    <scope>NUCLEOTIDE SEQUENCE</scope>
</reference>
<organism evidence="4">
    <name type="scientific">Flammulina velutipes</name>
    <name type="common">Agaricus velutipes</name>
    <dbReference type="NCBI Taxonomy" id="38945"/>
    <lineage>
        <taxon>Eukaryota</taxon>
        <taxon>Fungi</taxon>
        <taxon>Dikarya</taxon>
        <taxon>Basidiomycota</taxon>
        <taxon>Agaricomycotina</taxon>
        <taxon>Agaricomycetes</taxon>
        <taxon>Agaricomycetidae</taxon>
        <taxon>Agaricales</taxon>
        <taxon>Marasmiineae</taxon>
        <taxon>Physalacriaceae</taxon>
        <taxon>Flammulina</taxon>
    </lineage>
</organism>
<dbReference type="EMBL" id="JN190940">
    <property type="protein sequence ID" value="AEO19668.1"/>
    <property type="molecule type" value="Genomic_DNA"/>
</dbReference>
<evidence type="ECO:0000313" key="2">
    <source>
        <dbReference type="EMBL" id="AEF33907.1"/>
    </source>
</evidence>
<dbReference type="GeneID" id="15822017"/>
<gene>
    <name evidence="4" type="primary">orf230</name>
</gene>
<keyword evidence="1" id="KW-0812">Transmembrane</keyword>
<keyword evidence="1" id="KW-1133">Transmembrane helix</keyword>
<accession>M9MU61</accession>
<feature type="transmembrane region" description="Helical" evidence="1">
    <location>
        <begin position="98"/>
        <end position="123"/>
    </location>
</feature>
<feature type="transmembrane region" description="Helical" evidence="1">
    <location>
        <begin position="204"/>
        <end position="228"/>
    </location>
</feature>
<dbReference type="RefSeq" id="YP_008080583.1">
    <property type="nucleotide sequence ID" value="NC_021373.1"/>
</dbReference>
<keyword evidence="4" id="KW-0496">Mitochondrion</keyword>
<feature type="transmembrane region" description="Helical" evidence="1">
    <location>
        <begin position="48"/>
        <end position="70"/>
    </location>
</feature>
<reference evidence="3" key="1">
    <citation type="submission" date="2011-06" db="EMBL/GenBank/DDBJ databases">
        <title>Mitochondrial DNA sequences extracted from three strains of Flammulina velutipes.</title>
        <authorList>
            <person name="Yoon H."/>
            <person name="Kong W.-S."/>
            <person name="Kim J.-G."/>
        </authorList>
    </citation>
    <scope>NUCLEOTIDE SEQUENCE</scope>
    <source>
        <strain evidence="3">4019-18</strain>
        <strain evidence="5">4019-18x20</strain>
    </source>
</reference>
<evidence type="ECO:0000313" key="5">
    <source>
        <dbReference type="EMBL" id="AEO19699.1"/>
    </source>
</evidence>
<dbReference type="EMBL" id="JN190939">
    <property type="protein sequence ID" value="AEO19636.1"/>
    <property type="molecule type" value="Genomic_DNA"/>
</dbReference>
<geneLocation type="mitochondrion" evidence="4"/>
<feature type="transmembrane region" description="Helical" evidence="1">
    <location>
        <begin position="152"/>
        <end position="174"/>
    </location>
</feature>
<dbReference type="EMBL" id="JF799107">
    <property type="protein sequence ID" value="AEF33907.1"/>
    <property type="molecule type" value="Genomic_DNA"/>
</dbReference>
<proteinExistence type="predicted"/>
<evidence type="ECO:0000313" key="3">
    <source>
        <dbReference type="EMBL" id="AEO19636.1"/>
    </source>
</evidence>
<sequence length="230" mass="27198">MIDFKIKEYIILFKNTELDIDSLIVNKNMLLGFLFENFESMEKLSKLLIIYCIFSFIILNCLFIIVINIYKDFFLIKFNIKEKFPKLIKFINKKTNNYYILVYFLIIIFICLGQIILGIINLYPEFLTENNSLILSEIYLKYENLNIISKVLFLYSFSAGLVLNCVWVIALNFYGEYLITKYKLDDKYPKLARFINMRKKIGKFYILSNITFITLISLSQILLGVSILSI</sequence>
<name>M9MU61_FLAVE</name>
<evidence type="ECO:0000313" key="4">
    <source>
        <dbReference type="EMBL" id="AEO19668.1"/>
    </source>
</evidence>
<dbReference type="EMBL" id="JN190941">
    <property type="protein sequence ID" value="AEO19699.1"/>
    <property type="molecule type" value="Genomic_DNA"/>
</dbReference>
<keyword evidence="1" id="KW-0472">Membrane</keyword>
<dbReference type="AlphaFoldDB" id="M9MU61"/>
<protein>
    <submittedName>
        <fullName evidence="4">Orf230</fullName>
    </submittedName>
</protein>
<reference evidence="4" key="2">
    <citation type="journal article" date="2012" name="J. Gen. Appl. Microbiol.">
        <title>The mitochondrial genome of the white-rot fungus Flammulina velutipes.</title>
        <authorList>
            <person name="Yoon H."/>
            <person name="You Y.H."/>
            <person name="Woo J.R."/>
            <person name="Park Y.J."/>
            <person name="Kong W.S."/>
            <person name="Lee B.M."/>
            <person name="Kim J.G."/>
        </authorList>
    </citation>
    <scope>NUCLEOTIDE SEQUENCE</scope>
    <source>
        <strain evidence="4">4019-20</strain>
    </source>
</reference>